<dbReference type="GeneID" id="40306451"/>
<dbReference type="AlphaFoldDB" id="A0A2A9MAX2"/>
<evidence type="ECO:0000313" key="2">
    <source>
        <dbReference type="EMBL" id="PFH32777.1"/>
    </source>
</evidence>
<sequence length="209" mass="23123">MGATLGSLCSSTGVLLSSPGPFAPWCVQQSQRRESHERANQHYKVRSSGNEAAQHKGGDYASHSSSTLTNESMSGVTGGMPGHVRGRTKEPRGQQQWEKTVARGARTRARGTKAAPAEELEEERCKQRNPENQEAGRWSHRPPGNGTCAGLDLLPEMDFRHEGEQARMATNVPSYFVKDMLETRRMKKTAIVEIRPPHKFSSGQRTCKH</sequence>
<dbReference type="RefSeq" id="XP_029216786.1">
    <property type="nucleotide sequence ID" value="XM_029360119.1"/>
</dbReference>
<dbReference type="Proteomes" id="UP000224006">
    <property type="component" value="Chromosome IX"/>
</dbReference>
<protein>
    <submittedName>
        <fullName evidence="2">Uncharacterized protein</fullName>
    </submittedName>
</protein>
<name>A0A2A9MAX2_BESBE</name>
<evidence type="ECO:0000256" key="1">
    <source>
        <dbReference type="SAM" id="MobiDB-lite"/>
    </source>
</evidence>
<dbReference type="OrthoDB" id="10341377at2759"/>
<proteinExistence type="predicted"/>
<dbReference type="EMBL" id="NWUJ01000010">
    <property type="protein sequence ID" value="PFH32777.1"/>
    <property type="molecule type" value="Genomic_DNA"/>
</dbReference>
<feature type="region of interest" description="Disordered" evidence="1">
    <location>
        <begin position="28"/>
        <end position="147"/>
    </location>
</feature>
<feature type="compositionally biased region" description="Polar residues" evidence="1">
    <location>
        <begin position="62"/>
        <end position="75"/>
    </location>
</feature>
<evidence type="ECO:0000313" key="3">
    <source>
        <dbReference type="Proteomes" id="UP000224006"/>
    </source>
</evidence>
<keyword evidence="3" id="KW-1185">Reference proteome</keyword>
<feature type="compositionally biased region" description="Basic and acidic residues" evidence="1">
    <location>
        <begin position="31"/>
        <end position="40"/>
    </location>
</feature>
<dbReference type="KEGG" id="bbes:BESB_013890"/>
<reference evidence="2 3" key="1">
    <citation type="submission" date="2017-09" db="EMBL/GenBank/DDBJ databases">
        <title>Genome sequencing of Besnoitia besnoiti strain Bb-Ger1.</title>
        <authorList>
            <person name="Schares G."/>
            <person name="Venepally P."/>
            <person name="Lorenzi H.A."/>
        </authorList>
    </citation>
    <scope>NUCLEOTIDE SEQUENCE [LARGE SCALE GENOMIC DNA]</scope>
    <source>
        <strain evidence="2 3">Bb-Ger1</strain>
    </source>
</reference>
<organism evidence="2 3">
    <name type="scientific">Besnoitia besnoiti</name>
    <name type="common">Apicomplexan protozoan</name>
    <dbReference type="NCBI Taxonomy" id="94643"/>
    <lineage>
        <taxon>Eukaryota</taxon>
        <taxon>Sar</taxon>
        <taxon>Alveolata</taxon>
        <taxon>Apicomplexa</taxon>
        <taxon>Conoidasida</taxon>
        <taxon>Coccidia</taxon>
        <taxon>Eucoccidiorida</taxon>
        <taxon>Eimeriorina</taxon>
        <taxon>Sarcocystidae</taxon>
        <taxon>Besnoitia</taxon>
    </lineage>
</organism>
<dbReference type="VEuPathDB" id="ToxoDB:BESB_013890"/>
<accession>A0A2A9MAX2</accession>
<comment type="caution">
    <text evidence="2">The sequence shown here is derived from an EMBL/GenBank/DDBJ whole genome shotgun (WGS) entry which is preliminary data.</text>
</comment>
<gene>
    <name evidence="2" type="ORF">BESB_013890</name>
</gene>